<evidence type="ECO:0000313" key="2">
    <source>
        <dbReference type="EMBL" id="CAA9404281.1"/>
    </source>
</evidence>
<evidence type="ECO:0000256" key="1">
    <source>
        <dbReference type="SAM" id="MobiDB-lite"/>
    </source>
</evidence>
<proteinExistence type="predicted"/>
<sequence>GVLQPLRRPRGRALRAPDHLPQERRGRPHAGLVRPSWREPLRGDRPQHRQGQAHPRQPRRDARPERLQGPPQRPRPAGGRRPDGREEGRTRRPGAAGQVRLAVPRIRARRGAARCRGRPGLFGATPTRREGGI</sequence>
<feature type="region of interest" description="Disordered" evidence="1">
    <location>
        <begin position="1"/>
        <end position="133"/>
    </location>
</feature>
<protein>
    <submittedName>
        <fullName evidence="2">Uncharacterized protein</fullName>
    </submittedName>
</protein>
<feature type="compositionally biased region" description="Basic and acidic residues" evidence="1">
    <location>
        <begin position="36"/>
        <end position="47"/>
    </location>
</feature>
<organism evidence="2">
    <name type="scientific">uncultured Rubrobacteraceae bacterium</name>
    <dbReference type="NCBI Taxonomy" id="349277"/>
    <lineage>
        <taxon>Bacteria</taxon>
        <taxon>Bacillati</taxon>
        <taxon>Actinomycetota</taxon>
        <taxon>Rubrobacteria</taxon>
        <taxon>Rubrobacterales</taxon>
        <taxon>Rubrobacteraceae</taxon>
        <taxon>environmental samples</taxon>
    </lineage>
</organism>
<accession>A0A6J4P463</accession>
<gene>
    <name evidence="2" type="ORF">AVDCRST_MAG22-1443</name>
</gene>
<feature type="compositionally biased region" description="Basic and acidic residues" evidence="1">
    <location>
        <begin position="15"/>
        <end position="25"/>
    </location>
</feature>
<feature type="non-terminal residue" evidence="2">
    <location>
        <position position="1"/>
    </location>
</feature>
<feature type="compositionally biased region" description="Basic and acidic residues" evidence="1">
    <location>
        <begin position="80"/>
        <end position="90"/>
    </location>
</feature>
<feature type="compositionally biased region" description="Low complexity" evidence="1">
    <location>
        <begin position="67"/>
        <end position="79"/>
    </location>
</feature>
<dbReference type="AlphaFoldDB" id="A0A6J4P463"/>
<feature type="compositionally biased region" description="Basic residues" evidence="1">
    <location>
        <begin position="106"/>
        <end position="117"/>
    </location>
</feature>
<name>A0A6J4P463_9ACTN</name>
<feature type="non-terminal residue" evidence="2">
    <location>
        <position position="133"/>
    </location>
</feature>
<reference evidence="2" key="1">
    <citation type="submission" date="2020-02" db="EMBL/GenBank/DDBJ databases">
        <authorList>
            <person name="Meier V. D."/>
        </authorList>
    </citation>
    <scope>NUCLEOTIDE SEQUENCE</scope>
    <source>
        <strain evidence="2">AVDCRST_MAG22</strain>
    </source>
</reference>
<dbReference type="EMBL" id="CADCUV010000059">
    <property type="protein sequence ID" value="CAA9404281.1"/>
    <property type="molecule type" value="Genomic_DNA"/>
</dbReference>